<dbReference type="Proteomes" id="UP000295192">
    <property type="component" value="Unassembled WGS sequence"/>
</dbReference>
<dbReference type="EMBL" id="LSRL02000551">
    <property type="protein sequence ID" value="TDG40491.1"/>
    <property type="molecule type" value="Genomic_DNA"/>
</dbReference>
<dbReference type="AlphaFoldDB" id="A0A484AY15"/>
<feature type="non-terminal residue" evidence="2">
    <location>
        <position position="1"/>
    </location>
</feature>
<accession>A0A484AY15</accession>
<feature type="compositionally biased region" description="Low complexity" evidence="1">
    <location>
        <begin position="95"/>
        <end position="116"/>
    </location>
</feature>
<evidence type="ECO:0000256" key="1">
    <source>
        <dbReference type="SAM" id="MobiDB-lite"/>
    </source>
</evidence>
<protein>
    <submittedName>
        <fullName evidence="2">Uncharacterized protein</fullName>
    </submittedName>
</protein>
<gene>
    <name evidence="2" type="ORF">AWZ03_013079</name>
</gene>
<evidence type="ECO:0000313" key="3">
    <source>
        <dbReference type="Proteomes" id="UP000295192"/>
    </source>
</evidence>
<reference evidence="2 3" key="1">
    <citation type="journal article" date="2019" name="J. Hered.">
        <title>An Improved Genome Assembly for Drosophila navojoa, the Basal Species in the mojavensis Cluster.</title>
        <authorList>
            <person name="Vanderlinde T."/>
            <person name="Dupim E.G."/>
            <person name="Nazario-Yepiz N.O."/>
            <person name="Carvalho A.B."/>
        </authorList>
    </citation>
    <scope>NUCLEOTIDE SEQUENCE [LARGE SCALE GENOMIC DNA]</scope>
    <source>
        <strain evidence="2">Navoj_Jal97</strain>
        <tissue evidence="2">Whole organism</tissue>
    </source>
</reference>
<feature type="region of interest" description="Disordered" evidence="1">
    <location>
        <begin position="95"/>
        <end position="128"/>
    </location>
</feature>
<name>A0A484AY15_DRONA</name>
<organism evidence="2 3">
    <name type="scientific">Drosophila navojoa</name>
    <name type="common">Fruit fly</name>
    <dbReference type="NCBI Taxonomy" id="7232"/>
    <lineage>
        <taxon>Eukaryota</taxon>
        <taxon>Metazoa</taxon>
        <taxon>Ecdysozoa</taxon>
        <taxon>Arthropoda</taxon>
        <taxon>Hexapoda</taxon>
        <taxon>Insecta</taxon>
        <taxon>Pterygota</taxon>
        <taxon>Neoptera</taxon>
        <taxon>Endopterygota</taxon>
        <taxon>Diptera</taxon>
        <taxon>Brachycera</taxon>
        <taxon>Muscomorpha</taxon>
        <taxon>Ephydroidea</taxon>
        <taxon>Drosophilidae</taxon>
        <taxon>Drosophila</taxon>
    </lineage>
</organism>
<keyword evidence="3" id="KW-1185">Reference proteome</keyword>
<sequence>EENAEWVEECDMEEEAKTVQGRSLHGCRSLAYVYNLILLLSLPASLRDSDGPAFPVVVAVAARPTRRMTGREGPMHAGSAKGGLAVSCKFVGTPKQQQQQQQQQQKQQQQQQKLKQAAAMASSQATES</sequence>
<proteinExistence type="predicted"/>
<evidence type="ECO:0000313" key="2">
    <source>
        <dbReference type="EMBL" id="TDG40491.1"/>
    </source>
</evidence>
<comment type="caution">
    <text evidence="2">The sequence shown here is derived from an EMBL/GenBank/DDBJ whole genome shotgun (WGS) entry which is preliminary data.</text>
</comment>